<keyword evidence="10" id="KW-1185">Reference proteome</keyword>
<dbReference type="EMBL" id="QXFX01000261">
    <property type="protein sequence ID" value="KAE9123110.1"/>
    <property type="molecule type" value="Genomic_DNA"/>
</dbReference>
<evidence type="ECO:0000313" key="4">
    <source>
        <dbReference type="EMBL" id="KAE9146041.1"/>
    </source>
</evidence>
<dbReference type="Proteomes" id="UP000429523">
    <property type="component" value="Unassembled WGS sequence"/>
</dbReference>
<proteinExistence type="predicted"/>
<dbReference type="EMBL" id="QXGF01000362">
    <property type="protein sequence ID" value="KAE8941414.1"/>
    <property type="molecule type" value="Genomic_DNA"/>
</dbReference>
<dbReference type="EMBL" id="QXGA01000432">
    <property type="protein sequence ID" value="KAE9146041.1"/>
    <property type="molecule type" value="Genomic_DNA"/>
</dbReference>
<reference evidence="9 10" key="1">
    <citation type="submission" date="2018-08" db="EMBL/GenBank/DDBJ databases">
        <title>Genomic investigation of the strawberry pathogen Phytophthora fragariae indicates pathogenicity is determined by transcriptional variation in three key races.</title>
        <authorList>
            <person name="Adams T.M."/>
            <person name="Armitage A.D."/>
            <person name="Sobczyk M.K."/>
            <person name="Bates H.J."/>
            <person name="Dunwell J.M."/>
            <person name="Nellist C.F."/>
            <person name="Harrison R.J."/>
        </authorList>
    </citation>
    <scope>NUCLEOTIDE SEQUENCE [LARGE SCALE GENOMIC DNA]</scope>
    <source>
        <strain evidence="8 11">A4</strain>
        <strain evidence="6 12">BC-1</strain>
        <strain evidence="7 15">BC-23</strain>
        <strain evidence="5 10">NOV-27</strain>
        <strain evidence="4 13">NOV-5</strain>
        <strain evidence="2 14">NOV-71</strain>
        <strain evidence="1 9">NOV-9</strain>
        <strain evidence="3 16">ONT-3</strain>
    </source>
</reference>
<name>A0A6A3ZV53_9STRA</name>
<dbReference type="AlphaFoldDB" id="A0A6A3ZV53"/>
<evidence type="ECO:0000313" key="9">
    <source>
        <dbReference type="Proteomes" id="UP000429523"/>
    </source>
</evidence>
<dbReference type="Proteomes" id="UP000488956">
    <property type="component" value="Unassembled WGS sequence"/>
</dbReference>
<gene>
    <name evidence="8" type="ORF">PF001_g6560</name>
    <name evidence="6" type="ORF">PF002_g8944</name>
    <name evidence="7" type="ORF">PF004_g6254</name>
    <name evidence="5" type="ORF">PF005_g7100</name>
    <name evidence="4" type="ORF">PF006_g9158</name>
    <name evidence="2" type="ORF">PF007_g7547</name>
    <name evidence="1" type="ORF">PF009_g8808</name>
    <name evidence="3" type="ORF">PF010_g6528</name>
</gene>
<dbReference type="Proteomes" id="UP000433483">
    <property type="component" value="Unassembled WGS sequence"/>
</dbReference>
<evidence type="ECO:0000313" key="11">
    <source>
        <dbReference type="Proteomes" id="UP000437068"/>
    </source>
</evidence>
<evidence type="ECO:0000313" key="7">
    <source>
        <dbReference type="EMBL" id="KAE9243230.1"/>
    </source>
</evidence>
<dbReference type="Proteomes" id="UP000437068">
    <property type="component" value="Unassembled WGS sequence"/>
</dbReference>
<evidence type="ECO:0000313" key="12">
    <source>
        <dbReference type="Proteomes" id="UP000440367"/>
    </source>
</evidence>
<evidence type="ECO:0000313" key="13">
    <source>
        <dbReference type="Proteomes" id="UP000440732"/>
    </source>
</evidence>
<evidence type="ECO:0000313" key="1">
    <source>
        <dbReference type="EMBL" id="KAE8941414.1"/>
    </source>
</evidence>
<sequence>MATPAPRSFQKRVRLTKLQELQIGKHRHDQPSATLAELATWTQAEFSLAIKPSKQLVARALLSERRLGHLSTDCPRRRNKRPRIQLLLDQSIIEYVKACEEMQLALSGVMMIARAKWALHRLEIPPSAWPRLGKSWL</sequence>
<evidence type="ECO:0000313" key="2">
    <source>
        <dbReference type="EMBL" id="KAE9122178.1"/>
    </source>
</evidence>
<dbReference type="OrthoDB" id="120604at2759"/>
<protein>
    <recommendedName>
        <fullName evidence="17">HTH CENPB-type domain-containing protein</fullName>
    </recommendedName>
</protein>
<evidence type="ECO:0000313" key="14">
    <source>
        <dbReference type="Proteomes" id="UP000441208"/>
    </source>
</evidence>
<dbReference type="EMBL" id="QXGC01000249">
    <property type="protein sequence ID" value="KAE9243230.1"/>
    <property type="molecule type" value="Genomic_DNA"/>
</dbReference>
<dbReference type="EMBL" id="QXGE01000264">
    <property type="protein sequence ID" value="KAE9318032.1"/>
    <property type="molecule type" value="Genomic_DNA"/>
</dbReference>
<dbReference type="EMBL" id="QXGB01000277">
    <property type="protein sequence ID" value="KAE9221471.1"/>
    <property type="molecule type" value="Genomic_DNA"/>
</dbReference>
<dbReference type="EMBL" id="QXGD01000358">
    <property type="protein sequence ID" value="KAE9242071.1"/>
    <property type="molecule type" value="Genomic_DNA"/>
</dbReference>
<evidence type="ECO:0000313" key="16">
    <source>
        <dbReference type="Proteomes" id="UP000488956"/>
    </source>
</evidence>
<evidence type="ECO:0000313" key="3">
    <source>
        <dbReference type="EMBL" id="KAE9123110.1"/>
    </source>
</evidence>
<dbReference type="Proteomes" id="UP000440367">
    <property type="component" value="Unassembled WGS sequence"/>
</dbReference>
<accession>A0A6A3ZV53</accession>
<evidence type="ECO:0000313" key="6">
    <source>
        <dbReference type="EMBL" id="KAE9242071.1"/>
    </source>
</evidence>
<comment type="caution">
    <text evidence="6">The sequence shown here is derived from an EMBL/GenBank/DDBJ whole genome shotgun (WGS) entry which is preliminary data.</text>
</comment>
<evidence type="ECO:0008006" key="17">
    <source>
        <dbReference type="Google" id="ProtNLM"/>
    </source>
</evidence>
<evidence type="ECO:0000313" key="10">
    <source>
        <dbReference type="Proteomes" id="UP000433483"/>
    </source>
</evidence>
<dbReference type="Proteomes" id="UP000441208">
    <property type="component" value="Unassembled WGS sequence"/>
</dbReference>
<dbReference type="EMBL" id="QXFZ01000301">
    <property type="protein sequence ID" value="KAE9122178.1"/>
    <property type="molecule type" value="Genomic_DNA"/>
</dbReference>
<evidence type="ECO:0000313" key="8">
    <source>
        <dbReference type="EMBL" id="KAE9318032.1"/>
    </source>
</evidence>
<dbReference type="Proteomes" id="UP000476176">
    <property type="component" value="Unassembled WGS sequence"/>
</dbReference>
<dbReference type="Proteomes" id="UP000440732">
    <property type="component" value="Unassembled WGS sequence"/>
</dbReference>
<evidence type="ECO:0000313" key="15">
    <source>
        <dbReference type="Proteomes" id="UP000476176"/>
    </source>
</evidence>
<organism evidence="6 12">
    <name type="scientific">Phytophthora fragariae</name>
    <dbReference type="NCBI Taxonomy" id="53985"/>
    <lineage>
        <taxon>Eukaryota</taxon>
        <taxon>Sar</taxon>
        <taxon>Stramenopiles</taxon>
        <taxon>Oomycota</taxon>
        <taxon>Peronosporomycetes</taxon>
        <taxon>Peronosporales</taxon>
        <taxon>Peronosporaceae</taxon>
        <taxon>Phytophthora</taxon>
    </lineage>
</organism>
<evidence type="ECO:0000313" key="5">
    <source>
        <dbReference type="EMBL" id="KAE9221471.1"/>
    </source>
</evidence>